<organism evidence="1 2">
    <name type="scientific">Streptomyces somaliensis (strain ATCC 33201 / DSM 40738 / JCM 12659 / KCTC 9044 / NCTC 11332 / NRRL B-12077 / IP 733)</name>
    <dbReference type="NCBI Taxonomy" id="1134445"/>
    <lineage>
        <taxon>Bacteria</taxon>
        <taxon>Bacillati</taxon>
        <taxon>Actinomycetota</taxon>
        <taxon>Actinomycetes</taxon>
        <taxon>Kitasatosporales</taxon>
        <taxon>Streptomycetaceae</taxon>
        <taxon>Streptomyces</taxon>
    </lineage>
</organism>
<gene>
    <name evidence="1" type="ORF">HGA06_18440</name>
</gene>
<protein>
    <submittedName>
        <fullName evidence="1">Uncharacterized protein</fullName>
    </submittedName>
</protein>
<dbReference type="EMBL" id="JAAXOU010000267">
    <property type="protein sequence ID" value="NKY16039.1"/>
    <property type="molecule type" value="Genomic_DNA"/>
</dbReference>
<dbReference type="Proteomes" id="UP000570003">
    <property type="component" value="Unassembled WGS sequence"/>
</dbReference>
<reference evidence="1 2" key="1">
    <citation type="submission" date="2020-04" db="EMBL/GenBank/DDBJ databases">
        <title>MicrobeNet Type strains.</title>
        <authorList>
            <person name="Nicholson A.C."/>
        </authorList>
    </citation>
    <scope>NUCLEOTIDE SEQUENCE [LARGE SCALE GENOMIC DNA]</scope>
    <source>
        <strain evidence="1 2">DSM 40738</strain>
    </source>
</reference>
<evidence type="ECO:0000313" key="2">
    <source>
        <dbReference type="Proteomes" id="UP000570003"/>
    </source>
</evidence>
<accession>A0AA44DG74</accession>
<sequence length="64" mass="7033">MKIGHLDERPVIAFATSQQDRIRRAVTSSRSKRLVETYINYRLLQTSRFAGPSTGANHGSAGSA</sequence>
<dbReference type="RefSeq" id="WP_168440283.1">
    <property type="nucleotide sequence ID" value="NZ_JAAXOU010000267.1"/>
</dbReference>
<proteinExistence type="predicted"/>
<dbReference type="AlphaFoldDB" id="A0AA44DG74"/>
<comment type="caution">
    <text evidence="1">The sequence shown here is derived from an EMBL/GenBank/DDBJ whole genome shotgun (WGS) entry which is preliminary data.</text>
</comment>
<evidence type="ECO:0000313" key="1">
    <source>
        <dbReference type="EMBL" id="NKY16039.1"/>
    </source>
</evidence>
<keyword evidence="2" id="KW-1185">Reference proteome</keyword>
<name>A0AA44DG74_STRE0</name>